<sequence>MGLRLITVLVAALALLPATAFAQEPTATPGPPDSASDAVKLIYEDYRRDGKIDVCEHERADLEDALDTIEPDFDTDYPDFREAIEAGIQRHDNGRCDATATPTATATATATASATATATASPDDGTLPPPDDDSGGTDDGAIPPTDDGTGTPEDGTLPPEATATVAPSVTPVPTVAPATTPLPSVTPGLVSTKADSSKLLIPGVLVALAFIGALALLIFGRNSPAWREAAFRTRTTWADFTDWLRLGR</sequence>
<evidence type="ECO:0000313" key="4">
    <source>
        <dbReference type="EMBL" id="MDA0182431.1"/>
    </source>
</evidence>
<evidence type="ECO:0000256" key="3">
    <source>
        <dbReference type="SAM" id="SignalP"/>
    </source>
</evidence>
<protein>
    <submittedName>
        <fullName evidence="4">Uncharacterized protein</fullName>
    </submittedName>
</protein>
<dbReference type="AlphaFoldDB" id="A0A9X3NAJ5"/>
<feature type="signal peptide" evidence="3">
    <location>
        <begin position="1"/>
        <end position="22"/>
    </location>
</feature>
<comment type="caution">
    <text evidence="4">The sequence shown here is derived from an EMBL/GenBank/DDBJ whole genome shotgun (WGS) entry which is preliminary data.</text>
</comment>
<reference evidence="4" key="1">
    <citation type="submission" date="2022-10" db="EMBL/GenBank/DDBJ databases">
        <title>The WGS of Solirubrobacter phytolaccae KCTC 29190.</title>
        <authorList>
            <person name="Jiang Z."/>
        </authorList>
    </citation>
    <scope>NUCLEOTIDE SEQUENCE</scope>
    <source>
        <strain evidence="4">KCTC 29190</strain>
    </source>
</reference>
<dbReference type="EMBL" id="JAPDDP010000035">
    <property type="protein sequence ID" value="MDA0182431.1"/>
    <property type="molecule type" value="Genomic_DNA"/>
</dbReference>
<name>A0A9X3NAJ5_9ACTN</name>
<keyword evidence="2" id="KW-0812">Transmembrane</keyword>
<feature type="transmembrane region" description="Helical" evidence="2">
    <location>
        <begin position="199"/>
        <end position="219"/>
    </location>
</feature>
<dbReference type="Proteomes" id="UP001147653">
    <property type="component" value="Unassembled WGS sequence"/>
</dbReference>
<keyword evidence="5" id="KW-1185">Reference proteome</keyword>
<feature type="chain" id="PRO_5040936614" evidence="3">
    <location>
        <begin position="23"/>
        <end position="248"/>
    </location>
</feature>
<gene>
    <name evidence="4" type="ORF">OJ997_19135</name>
</gene>
<keyword evidence="3" id="KW-0732">Signal</keyword>
<feature type="region of interest" description="Disordered" evidence="1">
    <location>
        <begin position="91"/>
        <end position="188"/>
    </location>
</feature>
<evidence type="ECO:0000313" key="5">
    <source>
        <dbReference type="Proteomes" id="UP001147653"/>
    </source>
</evidence>
<feature type="compositionally biased region" description="Low complexity" evidence="1">
    <location>
        <begin position="139"/>
        <end position="187"/>
    </location>
</feature>
<proteinExistence type="predicted"/>
<evidence type="ECO:0000256" key="2">
    <source>
        <dbReference type="SAM" id="Phobius"/>
    </source>
</evidence>
<dbReference type="RefSeq" id="WP_270026797.1">
    <property type="nucleotide sequence ID" value="NZ_JAPDDP010000035.1"/>
</dbReference>
<feature type="compositionally biased region" description="Low complexity" evidence="1">
    <location>
        <begin position="98"/>
        <end position="126"/>
    </location>
</feature>
<organism evidence="4 5">
    <name type="scientific">Solirubrobacter phytolaccae</name>
    <dbReference type="NCBI Taxonomy" id="1404360"/>
    <lineage>
        <taxon>Bacteria</taxon>
        <taxon>Bacillati</taxon>
        <taxon>Actinomycetota</taxon>
        <taxon>Thermoleophilia</taxon>
        <taxon>Solirubrobacterales</taxon>
        <taxon>Solirubrobacteraceae</taxon>
        <taxon>Solirubrobacter</taxon>
    </lineage>
</organism>
<accession>A0A9X3NAJ5</accession>
<keyword evidence="2" id="KW-1133">Transmembrane helix</keyword>
<keyword evidence="2" id="KW-0472">Membrane</keyword>
<evidence type="ECO:0000256" key="1">
    <source>
        <dbReference type="SAM" id="MobiDB-lite"/>
    </source>
</evidence>